<dbReference type="InterPro" id="IPR005537">
    <property type="entry name" value="RAMP_III_fam"/>
</dbReference>
<name>A0A1D7Y670_9ACTN</name>
<comment type="subunit">
    <text evidence="2">Part of the Csm effector complex that includes Cas10, Csm2, Csm3, Csm4 and Csm5.</text>
</comment>
<evidence type="ECO:0000313" key="5">
    <source>
        <dbReference type="EMBL" id="AOR31083.1"/>
    </source>
</evidence>
<dbReference type="RefSeq" id="WP_069777731.1">
    <property type="nucleotide sequence ID" value="NZ_CP017248.1"/>
</dbReference>
<sequence>MIIRLYELVLTLDTPGAVSAPESRGPGSALDAALPVARDHTGRPAVPATSLAGSLSAHAAAHSGPEAVLFLFGGTRQETDPDDPTRPRTIAVASPVRFLGTHTRLPDTAPKTVHRTRNAIDRHRAAVTPHALFTRELLPPGAEITLWLRLDADPVPPATPAAERVDAHERSARAAEERALALEGLLATWRPVIGGSRGTGHGRARITAARRRTLDLTDPADRRHWLLKGGPALYDDAQDIAAQLLPRSDDPGHSSDLDGQENAKAQNAGYHLLLGRVLAFDVVDALHIGTGRMSQEGRRATDAALLHRDHQDRPAIPGSAWKGLLRSRCEFILHSLGQNACSPPHTQTPDTHGTGVKQDGEQGEKPQCQGTCRICRAFGHTGGRGRLVFLDSPLLAHDAPHLGPDGGAPARVTRRNHIALDRVTAGVAAGVLYTYEVVEQARAELRILDDPPDPAHAPPPDELLLDVLRLALHDLHTGAIGIGHATTRGYGTLHGADDDSDGTQTSPSTAMFLGAAAREARARLGRALFASSSPEAAV</sequence>
<dbReference type="PANTHER" id="PTHR35579:SF6">
    <property type="entry name" value="DUF324 DOMAIN-CONTAINING PROTEIN"/>
    <property type="match status" value="1"/>
</dbReference>
<dbReference type="CDD" id="cd09726">
    <property type="entry name" value="RAMP_I_III"/>
    <property type="match status" value="1"/>
</dbReference>
<evidence type="ECO:0000256" key="1">
    <source>
        <dbReference type="ARBA" id="ARBA00023118"/>
    </source>
</evidence>
<evidence type="ECO:0000259" key="4">
    <source>
        <dbReference type="Pfam" id="PF03787"/>
    </source>
</evidence>
<organism evidence="5 6">
    <name type="scientific">Streptomyces fodineus</name>
    <dbReference type="NCBI Taxonomy" id="1904616"/>
    <lineage>
        <taxon>Bacteria</taxon>
        <taxon>Bacillati</taxon>
        <taxon>Actinomycetota</taxon>
        <taxon>Actinomycetes</taxon>
        <taxon>Kitasatosporales</taxon>
        <taxon>Streptomycetaceae</taxon>
        <taxon>Streptomyces</taxon>
    </lineage>
</organism>
<evidence type="ECO:0000256" key="2">
    <source>
        <dbReference type="ARBA" id="ARBA00093789"/>
    </source>
</evidence>
<dbReference type="GO" id="GO:0051607">
    <property type="term" value="P:defense response to virus"/>
    <property type="evidence" value="ECO:0007669"/>
    <property type="project" value="UniProtKB-KW"/>
</dbReference>
<dbReference type="EMBL" id="CP017248">
    <property type="protein sequence ID" value="AOR31083.1"/>
    <property type="molecule type" value="Genomic_DNA"/>
</dbReference>
<proteinExistence type="predicted"/>
<dbReference type="InterPro" id="IPR052216">
    <property type="entry name" value="CRISPR_Csm3_endoribonuclease"/>
</dbReference>
<dbReference type="PANTHER" id="PTHR35579">
    <property type="entry name" value="CRISPR SYSTEM CMS ENDORIBONUCLEASE CSM3"/>
    <property type="match status" value="1"/>
</dbReference>
<keyword evidence="1" id="KW-0051">Antiviral defense</keyword>
<feature type="region of interest" description="Disordered" evidence="3">
    <location>
        <begin position="340"/>
        <end position="367"/>
    </location>
</feature>
<reference evidence="6" key="1">
    <citation type="submission" date="2016-09" db="EMBL/GenBank/DDBJ databases">
        <title>Streptomyces puniciscabiei strain:TW1S1 Genome sequencing and assembly.</title>
        <authorList>
            <person name="Kim M.-K."/>
            <person name="Kim S.B."/>
        </authorList>
    </citation>
    <scope>NUCLEOTIDE SEQUENCE [LARGE SCALE GENOMIC DNA]</scope>
    <source>
        <strain evidence="6">TW1S1</strain>
    </source>
</reference>
<feature type="compositionally biased region" description="Polar residues" evidence="3">
    <location>
        <begin position="340"/>
        <end position="351"/>
    </location>
</feature>
<evidence type="ECO:0000313" key="6">
    <source>
        <dbReference type="Proteomes" id="UP000094960"/>
    </source>
</evidence>
<keyword evidence="6" id="KW-1185">Reference proteome</keyword>
<evidence type="ECO:0000256" key="3">
    <source>
        <dbReference type="SAM" id="MobiDB-lite"/>
    </source>
</evidence>
<feature type="domain" description="CRISPR type III-associated protein" evidence="4">
    <location>
        <begin position="34"/>
        <end position="204"/>
    </location>
</feature>
<protein>
    <recommendedName>
        <fullName evidence="4">CRISPR type III-associated protein domain-containing protein</fullName>
    </recommendedName>
</protein>
<dbReference type="Pfam" id="PF03787">
    <property type="entry name" value="RAMPs"/>
    <property type="match status" value="2"/>
</dbReference>
<dbReference type="Proteomes" id="UP000094960">
    <property type="component" value="Chromosome"/>
</dbReference>
<feature type="domain" description="CRISPR type III-associated protein" evidence="4">
    <location>
        <begin position="281"/>
        <end position="493"/>
    </location>
</feature>
<dbReference type="AlphaFoldDB" id="A0A1D7Y670"/>
<accession>A0A1D7Y670</accession>
<gene>
    <name evidence="5" type="ORF">BFF78_08540</name>
</gene>
<dbReference type="KEGG" id="spun:BFF78_08540"/>